<keyword evidence="1" id="KW-0812">Transmembrane</keyword>
<sequence>MTLKQLIIIIFILLFSRSFISGFNIQAQEGKKATNPVISNTTVSASIGRGLFSLFGYAPSSSVVTLSGIGYVDATQANRDGYFEFNNQFVPNLPYSEACVTAEDKLGRTTKPVCIPPIPVNKYTEIGPILLPPTISVNKSDYFVGDEVTFSGQSIPNSEISLSLFVNKRSFIPQAYAYSIPEVKAATDNKGNYSITLPSSKSENFRVFSQFKKAQDFSPNSNTLRVKVLPFWMFIWVFLKYLFALFKERIVEIIIISQIIAVAIFITRWYFKPAKIAQQRAIILRKNYPRSIAELIN</sequence>
<keyword evidence="1" id="KW-0472">Membrane</keyword>
<keyword evidence="1" id="KW-1133">Transmembrane helix</keyword>
<comment type="caution">
    <text evidence="2">The sequence shown here is derived from an EMBL/GenBank/DDBJ whole genome shotgun (WGS) entry which is preliminary data.</text>
</comment>
<accession>A0A1F7HIL1</accession>
<organism evidence="2 3">
    <name type="scientific">Candidatus Roizmanbacteria bacterium RIFCSPHIGHO2_12_FULL_33_9</name>
    <dbReference type="NCBI Taxonomy" id="1802045"/>
    <lineage>
        <taxon>Bacteria</taxon>
        <taxon>Candidatus Roizmaniibacteriota</taxon>
    </lineage>
</organism>
<dbReference type="Proteomes" id="UP000177199">
    <property type="component" value="Unassembled WGS sequence"/>
</dbReference>
<reference evidence="2 3" key="1">
    <citation type="journal article" date="2016" name="Nat. Commun.">
        <title>Thousands of microbial genomes shed light on interconnected biogeochemical processes in an aquifer system.</title>
        <authorList>
            <person name="Anantharaman K."/>
            <person name="Brown C.T."/>
            <person name="Hug L.A."/>
            <person name="Sharon I."/>
            <person name="Castelle C.J."/>
            <person name="Probst A.J."/>
            <person name="Thomas B.C."/>
            <person name="Singh A."/>
            <person name="Wilkins M.J."/>
            <person name="Karaoz U."/>
            <person name="Brodie E.L."/>
            <person name="Williams K.H."/>
            <person name="Hubbard S.S."/>
            <person name="Banfield J.F."/>
        </authorList>
    </citation>
    <scope>NUCLEOTIDE SEQUENCE [LARGE SCALE GENOMIC DNA]</scope>
</reference>
<gene>
    <name evidence="2" type="ORF">A3F29_02475</name>
</gene>
<proteinExistence type="predicted"/>
<evidence type="ECO:0000256" key="1">
    <source>
        <dbReference type="SAM" id="Phobius"/>
    </source>
</evidence>
<feature type="transmembrane region" description="Helical" evidence="1">
    <location>
        <begin position="228"/>
        <end position="246"/>
    </location>
</feature>
<evidence type="ECO:0000313" key="2">
    <source>
        <dbReference type="EMBL" id="OGK31051.1"/>
    </source>
</evidence>
<dbReference type="EMBL" id="MFZV01000029">
    <property type="protein sequence ID" value="OGK31051.1"/>
    <property type="molecule type" value="Genomic_DNA"/>
</dbReference>
<protein>
    <submittedName>
        <fullName evidence="2">Uncharacterized protein</fullName>
    </submittedName>
</protein>
<feature type="transmembrane region" description="Helical" evidence="1">
    <location>
        <begin position="253"/>
        <end position="271"/>
    </location>
</feature>
<dbReference type="AlphaFoldDB" id="A0A1F7HIL1"/>
<evidence type="ECO:0000313" key="3">
    <source>
        <dbReference type="Proteomes" id="UP000177199"/>
    </source>
</evidence>
<name>A0A1F7HIL1_9BACT</name>